<keyword evidence="4" id="KW-0378">Hydrolase</keyword>
<dbReference type="CDD" id="cd18791">
    <property type="entry name" value="SF2_C_RHA"/>
    <property type="match status" value="1"/>
</dbReference>
<dbReference type="NCBIfam" id="TIGR01967">
    <property type="entry name" value="DEAH_box_HrpA"/>
    <property type="match status" value="1"/>
</dbReference>
<organism evidence="10 11">
    <name type="scientific">Thorsellia anophelis DSM 18579</name>
    <dbReference type="NCBI Taxonomy" id="1123402"/>
    <lineage>
        <taxon>Bacteria</taxon>
        <taxon>Pseudomonadati</taxon>
        <taxon>Pseudomonadota</taxon>
        <taxon>Gammaproteobacteria</taxon>
        <taxon>Enterobacterales</taxon>
        <taxon>Thorselliaceae</taxon>
        <taxon>Thorsellia</taxon>
    </lineage>
</organism>
<evidence type="ECO:0000256" key="5">
    <source>
        <dbReference type="ARBA" id="ARBA00022806"/>
    </source>
</evidence>
<accession>A0A1I0CMR4</accession>
<evidence type="ECO:0000256" key="1">
    <source>
        <dbReference type="ARBA" id="ARBA00008792"/>
    </source>
</evidence>
<dbReference type="InterPro" id="IPR011709">
    <property type="entry name" value="DEAD-box_helicase_OB_fold"/>
</dbReference>
<dbReference type="InterPro" id="IPR007502">
    <property type="entry name" value="Helicase-assoc_dom"/>
</dbReference>
<dbReference type="InterPro" id="IPR027417">
    <property type="entry name" value="P-loop_NTPase"/>
</dbReference>
<dbReference type="PANTHER" id="PTHR18934:SF99">
    <property type="entry name" value="ATP-DEPENDENT RNA HELICASE DHX37-RELATED"/>
    <property type="match status" value="1"/>
</dbReference>
<keyword evidence="11" id="KW-1185">Reference proteome</keyword>
<keyword evidence="6" id="KW-0067">ATP-binding</keyword>
<evidence type="ECO:0000256" key="6">
    <source>
        <dbReference type="ARBA" id="ARBA00022840"/>
    </source>
</evidence>
<dbReference type="GO" id="GO:0005524">
    <property type="term" value="F:ATP binding"/>
    <property type="evidence" value="ECO:0007669"/>
    <property type="project" value="UniProtKB-KW"/>
</dbReference>
<dbReference type="CDD" id="cd17989">
    <property type="entry name" value="DEXHc_HrpA"/>
    <property type="match status" value="1"/>
</dbReference>
<evidence type="ECO:0000256" key="4">
    <source>
        <dbReference type="ARBA" id="ARBA00022801"/>
    </source>
</evidence>
<evidence type="ECO:0000313" key="11">
    <source>
        <dbReference type="Proteomes" id="UP000242642"/>
    </source>
</evidence>
<gene>
    <name evidence="10" type="ORF">SAMN02583745_01695</name>
</gene>
<dbReference type="GO" id="GO:0003724">
    <property type="term" value="F:RNA helicase activity"/>
    <property type="evidence" value="ECO:0007669"/>
    <property type="project" value="UniProtKB-EC"/>
</dbReference>
<keyword evidence="3" id="KW-0547">Nucleotide-binding</keyword>
<dbReference type="InterPro" id="IPR003593">
    <property type="entry name" value="AAA+_ATPase"/>
</dbReference>
<dbReference type="SMART" id="SM00487">
    <property type="entry name" value="DEXDc"/>
    <property type="match status" value="1"/>
</dbReference>
<dbReference type="Pfam" id="PF00271">
    <property type="entry name" value="Helicase_C"/>
    <property type="match status" value="1"/>
</dbReference>
<evidence type="ECO:0000259" key="9">
    <source>
        <dbReference type="PROSITE" id="PS51194"/>
    </source>
</evidence>
<dbReference type="EMBL" id="FOHV01000011">
    <property type="protein sequence ID" value="SET20976.1"/>
    <property type="molecule type" value="Genomic_DNA"/>
</dbReference>
<dbReference type="FunFam" id="3.40.50.300:FF:000439">
    <property type="entry name" value="ATP-dependent RNA helicase HrpA"/>
    <property type="match status" value="1"/>
</dbReference>
<dbReference type="PROSITE" id="PS51192">
    <property type="entry name" value="HELICASE_ATP_BIND_1"/>
    <property type="match status" value="1"/>
</dbReference>
<dbReference type="InterPro" id="IPR024590">
    <property type="entry name" value="HrpA_C"/>
</dbReference>
<dbReference type="InterPro" id="IPR010222">
    <property type="entry name" value="RNA_helicase_HrpA"/>
</dbReference>
<dbReference type="NCBIfam" id="NF008348">
    <property type="entry name" value="PRK11131.1"/>
    <property type="match status" value="1"/>
</dbReference>
<comment type="catalytic activity">
    <reaction evidence="7">
        <text>ATP + H2O = ADP + phosphate + H(+)</text>
        <dbReference type="Rhea" id="RHEA:13065"/>
        <dbReference type="ChEBI" id="CHEBI:15377"/>
        <dbReference type="ChEBI" id="CHEBI:15378"/>
        <dbReference type="ChEBI" id="CHEBI:30616"/>
        <dbReference type="ChEBI" id="CHEBI:43474"/>
        <dbReference type="ChEBI" id="CHEBI:456216"/>
        <dbReference type="EC" id="3.6.4.13"/>
    </reaction>
</comment>
<dbReference type="Pfam" id="PF04408">
    <property type="entry name" value="WHD_HA2"/>
    <property type="match status" value="1"/>
</dbReference>
<dbReference type="Gene3D" id="3.40.50.300">
    <property type="entry name" value="P-loop containing nucleotide triphosphate hydrolases"/>
    <property type="match status" value="2"/>
</dbReference>
<dbReference type="InterPro" id="IPR014001">
    <property type="entry name" value="Helicase_ATP-bd"/>
</dbReference>
<feature type="domain" description="Helicase C-terminal" evidence="9">
    <location>
        <begin position="299"/>
        <end position="475"/>
    </location>
</feature>
<dbReference type="Pfam" id="PF07717">
    <property type="entry name" value="OB_NTP_bind"/>
    <property type="match status" value="1"/>
</dbReference>
<evidence type="ECO:0000256" key="3">
    <source>
        <dbReference type="ARBA" id="ARBA00022741"/>
    </source>
</evidence>
<dbReference type="SMART" id="SM00847">
    <property type="entry name" value="HA2"/>
    <property type="match status" value="1"/>
</dbReference>
<dbReference type="SMART" id="SM00382">
    <property type="entry name" value="AAA"/>
    <property type="match status" value="1"/>
</dbReference>
<evidence type="ECO:0000256" key="7">
    <source>
        <dbReference type="ARBA" id="ARBA00047984"/>
    </source>
</evidence>
<proteinExistence type="inferred from homology"/>
<sequence length="1325" mass="151540">MTSLQQNEPQCAPLTLKVLYSELDQLLIADAIKLKRRIRGIDKIRKDSAKQAVMKEILQEIENLKSKVTIRKQSVPIITYPETLPVSQKREDILKAIAENQVVVIAGETGSGKTTQIPKMCLELGRGIKGFIGHTQPRRLAARAVAQRLADELTEGEQVGQIGQTVGFKVRFSDHVSDKTLVKLMTDGILLAEIQQDKLLSQYDTIIIDEAHERSLNIDFILGYLASILPKRPDLKVIITSATIDPERFAKHFSGKNGPAPIIEVSGRTYPVEVRYRPIYESNTDEEIALEAQNENEKDLIQAIIEAADELSYESDGDILVFLTGEREIRDVAEALGKETLNNPRYRHTEVVPLYARLSNSEQNRIFQPHTGRRIVLATNVAETSLTVPGIKYVIDSGTARISRYSYRTKVQRLPIEPISQASANQRKGRCGRVSEGICIRLYSEADFLGRPEFTTPEILRTNLASVILQMLSIGLGDIEAFPFIEPPDIKQIQDGLRLLEELGALTSQKGLTQLGRQLAQLPLDPKFARMIIAASQTGAVQELLIITAALSIQDPRERPQDRQQASDEMHRRFIDERSDFMAFINLWRYVQEQDKALTNNQFRRMCKKEFLNYLRLREWEDVYTQLRQTIKLMGLPINSEPADFNTVHMALLCGLITNVGMKEAEKHEYQGTRNTRFHIFPNSAVFKKPPKWILVAELMETTRLWGRVCAQIDPLWIEPLATHLVKHTYSEPHWSKKQGAVMAYEKVTLFGLPIVAARLVNYAKIDPEICRELFIRHALIEGEWTTKHAFYHENRKLLAEVEALEHRARRRDILVDNETLYEFYDERIDADAISAKHFDTWWKNKSKDNPDLLNFEKQMLIREDAQKVSQSDFPVFWHQGSHKFKLTYQFEPGEFDDGVTVHIPLGILNQVQDIGFDWSVPGLRHTLVMALIKSLPKSLRRNFVPAPNFAEAVLARVTDYNVPMLSSIEKELRKMTGVTIDEDDWDLEGIESHLKMTFKVFDEHNKVVAKSKNLTELKATLQPQVEAALAAVGNQIESDIYTDWSFDSIPMCQEQRKKGYTLKAYPALVDNKESVVIKYFDSVAQQQLSMREGLRRLVLLNIPSPIKYLHEHLPNKAKLGLYFNPYGKVMTLIDDCIKAAIDHLISAYGGVVWEKNDYEKLIEYIKANINETVVAIANRVEQILSKQYELSKQLKGKIDMNSAFALSDIKQQLSRLVFPEFVVAHGSDKLPDILRYLNGIEKRLEKLKVDALKDRAQMLKVQAVEQQWQNWFNKLTLELKANSEVITIRWMIEELRISLFAQQLGTPYPISEKRILQAMMQIET</sequence>
<dbReference type="GO" id="GO:0016787">
    <property type="term" value="F:hydrolase activity"/>
    <property type="evidence" value="ECO:0007669"/>
    <property type="project" value="UniProtKB-KW"/>
</dbReference>
<dbReference type="GO" id="GO:0003723">
    <property type="term" value="F:RNA binding"/>
    <property type="evidence" value="ECO:0007669"/>
    <property type="project" value="TreeGrafter"/>
</dbReference>
<evidence type="ECO:0000256" key="2">
    <source>
        <dbReference type="ARBA" id="ARBA00012552"/>
    </source>
</evidence>
<dbReference type="FunFam" id="3.40.50.300:FF:000575">
    <property type="entry name" value="ATP-dependent helicase hrpA"/>
    <property type="match status" value="1"/>
</dbReference>
<evidence type="ECO:0000259" key="8">
    <source>
        <dbReference type="PROSITE" id="PS51192"/>
    </source>
</evidence>
<dbReference type="Pfam" id="PF00270">
    <property type="entry name" value="DEAD"/>
    <property type="match status" value="1"/>
</dbReference>
<dbReference type="Pfam" id="PF21010">
    <property type="entry name" value="HA2_C"/>
    <property type="match status" value="1"/>
</dbReference>
<keyword evidence="5 10" id="KW-0347">Helicase</keyword>
<dbReference type="Proteomes" id="UP000242642">
    <property type="component" value="Unassembled WGS sequence"/>
</dbReference>
<dbReference type="EC" id="3.6.4.13" evidence="2"/>
<dbReference type="InterPro" id="IPR048333">
    <property type="entry name" value="HA2_WH"/>
</dbReference>
<comment type="similarity">
    <text evidence="1">Belongs to the DEAD box helicase family. DEAH subfamily.</text>
</comment>
<dbReference type="InterPro" id="IPR001650">
    <property type="entry name" value="Helicase_C-like"/>
</dbReference>
<name>A0A1I0CMR4_9GAMM</name>
<feature type="domain" description="Helicase ATP-binding" evidence="8">
    <location>
        <begin position="94"/>
        <end position="262"/>
    </location>
</feature>
<reference evidence="11" key="1">
    <citation type="submission" date="2016-10" db="EMBL/GenBank/DDBJ databases">
        <authorList>
            <person name="Varghese N."/>
            <person name="Submissions S."/>
        </authorList>
    </citation>
    <scope>NUCLEOTIDE SEQUENCE [LARGE SCALE GENOMIC DNA]</scope>
    <source>
        <strain evidence="11">DSM 18579</strain>
    </source>
</reference>
<dbReference type="FunFam" id="1.20.120.1080:FF:000005">
    <property type="entry name" value="ATP-dependent helicase HrpA"/>
    <property type="match status" value="1"/>
</dbReference>
<dbReference type="SUPFAM" id="SSF52540">
    <property type="entry name" value="P-loop containing nucleoside triphosphate hydrolases"/>
    <property type="match status" value="1"/>
</dbReference>
<dbReference type="PANTHER" id="PTHR18934">
    <property type="entry name" value="ATP-DEPENDENT RNA HELICASE"/>
    <property type="match status" value="1"/>
</dbReference>
<dbReference type="Pfam" id="PF11898">
    <property type="entry name" value="DUF3418"/>
    <property type="match status" value="1"/>
</dbReference>
<dbReference type="Gene3D" id="1.20.120.1080">
    <property type="match status" value="1"/>
</dbReference>
<dbReference type="RefSeq" id="WP_093319664.1">
    <property type="nucleotide sequence ID" value="NZ_FOHV01000011.1"/>
</dbReference>
<protein>
    <recommendedName>
        <fullName evidence="2">RNA helicase</fullName>
        <ecNumber evidence="2">3.6.4.13</ecNumber>
    </recommendedName>
</protein>
<evidence type="ECO:0000313" key="10">
    <source>
        <dbReference type="EMBL" id="SET20976.1"/>
    </source>
</evidence>
<dbReference type="PROSITE" id="PS51194">
    <property type="entry name" value="HELICASE_CTER"/>
    <property type="match status" value="1"/>
</dbReference>
<dbReference type="InterPro" id="IPR011545">
    <property type="entry name" value="DEAD/DEAH_box_helicase_dom"/>
</dbReference>
<dbReference type="SMART" id="SM00490">
    <property type="entry name" value="HELICc"/>
    <property type="match status" value="1"/>
</dbReference>
<dbReference type="OrthoDB" id="9805617at2"/>
<dbReference type="STRING" id="1123402.SAMN02583745_01695"/>